<sequence length="166" mass="19000">MSEIKLIKDAESSSTSTELNMYLENSMDVVRTNIGTKHIVKKQLDDDEKLGLLNVRAFFFLILWYIFSAFTLFLNKYILTSLKGDPAVLGAMQMVMTTIFGFLQMYLPLGFYKPVLREGKPSNFWKNMILVGCMRFSTVVLGLIGKNFVIGIIYRDKTIIYSCFIS</sequence>
<accession>A0A6J8DDP3</accession>
<feature type="transmembrane region" description="Helical" evidence="1">
    <location>
        <begin position="87"/>
        <end position="107"/>
    </location>
</feature>
<proteinExistence type="predicted"/>
<name>A0A6J8DDP3_MYTCO</name>
<organism evidence="2 3">
    <name type="scientific">Mytilus coruscus</name>
    <name type="common">Sea mussel</name>
    <dbReference type="NCBI Taxonomy" id="42192"/>
    <lineage>
        <taxon>Eukaryota</taxon>
        <taxon>Metazoa</taxon>
        <taxon>Spiralia</taxon>
        <taxon>Lophotrochozoa</taxon>
        <taxon>Mollusca</taxon>
        <taxon>Bivalvia</taxon>
        <taxon>Autobranchia</taxon>
        <taxon>Pteriomorphia</taxon>
        <taxon>Mytilida</taxon>
        <taxon>Mytiloidea</taxon>
        <taxon>Mytilidae</taxon>
        <taxon>Mytilinae</taxon>
        <taxon>Mytilus</taxon>
    </lineage>
</organism>
<reference evidence="2 3" key="1">
    <citation type="submission" date="2020-06" db="EMBL/GenBank/DDBJ databases">
        <authorList>
            <person name="Li R."/>
            <person name="Bekaert M."/>
        </authorList>
    </citation>
    <scope>NUCLEOTIDE SEQUENCE [LARGE SCALE GENOMIC DNA]</scope>
    <source>
        <strain evidence="3">wild</strain>
    </source>
</reference>
<protein>
    <submittedName>
        <fullName evidence="2">SLC35E2</fullName>
    </submittedName>
</protein>
<dbReference type="OrthoDB" id="6418713at2759"/>
<evidence type="ECO:0000313" key="2">
    <source>
        <dbReference type="EMBL" id="CAC5405194.1"/>
    </source>
</evidence>
<dbReference type="AlphaFoldDB" id="A0A6J8DDP3"/>
<keyword evidence="1" id="KW-0472">Membrane</keyword>
<keyword evidence="1" id="KW-0812">Transmembrane</keyword>
<gene>
    <name evidence="2" type="ORF">MCOR_38907</name>
</gene>
<dbReference type="Proteomes" id="UP000507470">
    <property type="component" value="Unassembled WGS sequence"/>
</dbReference>
<keyword evidence="3" id="KW-1185">Reference proteome</keyword>
<evidence type="ECO:0000256" key="1">
    <source>
        <dbReference type="SAM" id="Phobius"/>
    </source>
</evidence>
<keyword evidence="1" id="KW-1133">Transmembrane helix</keyword>
<dbReference type="EMBL" id="CACVKT020007097">
    <property type="protein sequence ID" value="CAC5405194.1"/>
    <property type="molecule type" value="Genomic_DNA"/>
</dbReference>
<feature type="transmembrane region" description="Helical" evidence="1">
    <location>
        <begin position="57"/>
        <end position="75"/>
    </location>
</feature>
<feature type="transmembrane region" description="Helical" evidence="1">
    <location>
        <begin position="127"/>
        <end position="145"/>
    </location>
</feature>
<evidence type="ECO:0000313" key="3">
    <source>
        <dbReference type="Proteomes" id="UP000507470"/>
    </source>
</evidence>